<keyword evidence="1" id="KW-0812">Transmembrane</keyword>
<dbReference type="EMBL" id="LN857000">
    <property type="protein sequence ID" value="CDP98969.1"/>
    <property type="molecule type" value="Genomic_DNA"/>
</dbReference>
<reference evidence="3" key="2">
    <citation type="submission" date="2012-12" db="EMBL/GenBank/DDBJ databases">
        <authorList>
            <person name="Gao Y.W."/>
            <person name="Fan S.T."/>
            <person name="Sun H.T."/>
            <person name="Wang Z."/>
            <person name="Gao X.L."/>
            <person name="Li Y.G."/>
            <person name="Wang T.C."/>
            <person name="Zhang K."/>
            <person name="Xu W.W."/>
            <person name="Yu Z.J."/>
            <person name="Xia X.Z."/>
        </authorList>
    </citation>
    <scope>NUCLEOTIDE SEQUENCE</scope>
    <source>
        <strain evidence="3">FR3</strain>
    </source>
</reference>
<accession>A0A0J9XZ80</accession>
<evidence type="ECO:0000256" key="2">
    <source>
        <dbReference type="SAM" id="SignalP"/>
    </source>
</evidence>
<protein>
    <submittedName>
        <fullName evidence="3">Bm1452</fullName>
    </submittedName>
</protein>
<evidence type="ECO:0000313" key="3">
    <source>
        <dbReference type="EMBL" id="CDP98969.1"/>
    </source>
</evidence>
<feature type="chain" id="PRO_5007412408" evidence="2">
    <location>
        <begin position="17"/>
        <end position="296"/>
    </location>
</feature>
<gene>
    <name evidence="3 4" type="ORF">Bm1452</name>
    <name evidence="3" type="ORF">BM_Bm1452</name>
</gene>
<keyword evidence="2" id="KW-0732">Signal</keyword>
<dbReference type="WormBase" id="Bm1452">
    <property type="protein sequence ID" value="BM42128"/>
    <property type="gene ID" value="WBGene00221713"/>
</dbReference>
<reference evidence="3" key="1">
    <citation type="journal article" date="2007" name="Science">
        <title>Draft genome of the filarial nematode parasite Brugia malayi.</title>
        <authorList>
            <person name="Ghedin E."/>
            <person name="Wang S."/>
            <person name="Spiro D."/>
            <person name="Caler E."/>
            <person name="Zhao Q."/>
            <person name="Crabtree J."/>
            <person name="Allen J.E."/>
            <person name="Delcher A.L."/>
            <person name="Guiliano D.B."/>
            <person name="Miranda-Saavedra D."/>
            <person name="Angiuoli S.V."/>
            <person name="Creasy T."/>
            <person name="Amedeo P."/>
            <person name="Haas B."/>
            <person name="El-Sayed N.M."/>
            <person name="Wortman J.R."/>
            <person name="Feldblyum T."/>
            <person name="Tallon L."/>
            <person name="Schatz M."/>
            <person name="Shumway M."/>
            <person name="Koo H."/>
            <person name="Salzberg S.L."/>
            <person name="Schobel S."/>
            <person name="Pertea M."/>
            <person name="Pop M."/>
            <person name="White O."/>
            <person name="Barton G.J."/>
            <person name="Carlow C.K."/>
            <person name="Crawford M.J."/>
            <person name="Daub J."/>
            <person name="Dimmic M.W."/>
            <person name="Estes C.F."/>
            <person name="Foster J.M."/>
            <person name="Ganatra M."/>
            <person name="Gregory W.F."/>
            <person name="Johnson N.M."/>
            <person name="Jin J."/>
            <person name="Komuniecki R."/>
            <person name="Korf I."/>
            <person name="Kumar S."/>
            <person name="Laney S."/>
            <person name="Li B.W."/>
            <person name="Li W."/>
            <person name="Lindblom T.H."/>
            <person name="Lustigman S."/>
            <person name="Ma D."/>
            <person name="Maina C.V."/>
            <person name="Martin D.M."/>
            <person name="McCarter J.P."/>
            <person name="McReynolds L."/>
            <person name="Mitreva M."/>
            <person name="Nutman T.B."/>
            <person name="Parkinson J."/>
            <person name="Peregrin-Alvarez J.M."/>
            <person name="Poole C."/>
            <person name="Ren Q."/>
            <person name="Saunders L."/>
            <person name="Sluder A.E."/>
            <person name="Smith K."/>
            <person name="Stanke M."/>
            <person name="Unnasch T.R."/>
            <person name="Ware J."/>
            <person name="Wei A.D."/>
            <person name="Weil G."/>
            <person name="Williams D.J."/>
            <person name="Zhang Y."/>
            <person name="Williams S.A."/>
            <person name="Fraser-Liggett C."/>
            <person name="Slatko B."/>
            <person name="Blaxter M.L."/>
            <person name="Scott A.L."/>
        </authorList>
    </citation>
    <scope>NUCLEOTIDE SEQUENCE</scope>
    <source>
        <strain evidence="3">FR3</strain>
    </source>
</reference>
<keyword evidence="1" id="KW-0472">Membrane</keyword>
<feature type="transmembrane region" description="Helical" evidence="1">
    <location>
        <begin position="102"/>
        <end position="123"/>
    </location>
</feature>
<proteinExistence type="predicted"/>
<sequence length="296" mass="34378">MKVLGLLLGQIAVLSMQRFFKAMPKLWIQKYLHPFVRQFLRCDESPDTVSQTTSINVPISSSTCQQFLRFHMKMQIIIDLINQAFLKLHNYDKQLIRFEETFIGSTIILIIIFGILLTVLLWLRRLSYAIPHGFSQNFTEKRYEWEDSSSKEMKTQNKVLAPELSFLAVKFTSNLDNLGEKSKKVTEKSQNNLSLNIASVTSEINLFNNSINPTTIANTNKFEIAFNQNEQINRTKEIVIGNESNTDGNTEMLFTVHRQRYEQTCKSNLSDSFNSFSNHQMKQRIYEVKRQVILDV</sequence>
<dbReference type="OMA" id="MPREWIR"/>
<evidence type="ECO:0000313" key="4">
    <source>
        <dbReference type="WormBase" id="Bm1452"/>
    </source>
</evidence>
<dbReference type="AlphaFoldDB" id="A0A0J9XZ80"/>
<organism evidence="3">
    <name type="scientific">Brugia malayi</name>
    <name type="common">Filarial nematode worm</name>
    <dbReference type="NCBI Taxonomy" id="6279"/>
    <lineage>
        <taxon>Eukaryota</taxon>
        <taxon>Metazoa</taxon>
        <taxon>Ecdysozoa</taxon>
        <taxon>Nematoda</taxon>
        <taxon>Chromadorea</taxon>
        <taxon>Rhabditida</taxon>
        <taxon>Spirurina</taxon>
        <taxon>Spiruromorpha</taxon>
        <taxon>Filarioidea</taxon>
        <taxon>Onchocercidae</taxon>
        <taxon>Brugia</taxon>
    </lineage>
</organism>
<evidence type="ECO:0000256" key="1">
    <source>
        <dbReference type="SAM" id="Phobius"/>
    </source>
</evidence>
<keyword evidence="1" id="KW-1133">Transmembrane helix</keyword>
<feature type="signal peptide" evidence="2">
    <location>
        <begin position="1"/>
        <end position="16"/>
    </location>
</feature>
<name>A0A0J9XZ80_BRUMA</name>